<sequence>MRTLRRVGGGQRAHARGRTGHLRRARTSLTEGKRDGRSGASPTITEVPESSWA</sequence>
<dbReference type="EMBL" id="CADCWM010000147">
    <property type="protein sequence ID" value="CAA9546498.1"/>
    <property type="molecule type" value="Genomic_DNA"/>
</dbReference>
<proteinExistence type="predicted"/>
<evidence type="ECO:0000256" key="1">
    <source>
        <dbReference type="SAM" id="MobiDB-lite"/>
    </source>
</evidence>
<dbReference type="AlphaFoldDB" id="A0A6J4UC77"/>
<feature type="region of interest" description="Disordered" evidence="1">
    <location>
        <begin position="1"/>
        <end position="53"/>
    </location>
</feature>
<organism evidence="2">
    <name type="scientific">uncultured Thermomicrobiales bacterium</name>
    <dbReference type="NCBI Taxonomy" id="1645740"/>
    <lineage>
        <taxon>Bacteria</taxon>
        <taxon>Pseudomonadati</taxon>
        <taxon>Thermomicrobiota</taxon>
        <taxon>Thermomicrobia</taxon>
        <taxon>Thermomicrobiales</taxon>
        <taxon>environmental samples</taxon>
    </lineage>
</organism>
<reference evidence="2" key="1">
    <citation type="submission" date="2020-02" db="EMBL/GenBank/DDBJ databases">
        <authorList>
            <person name="Meier V. D."/>
        </authorList>
    </citation>
    <scope>NUCLEOTIDE SEQUENCE</scope>
    <source>
        <strain evidence="2">AVDCRST_MAG88</strain>
    </source>
</reference>
<gene>
    <name evidence="2" type="ORF">AVDCRST_MAG88-458</name>
</gene>
<evidence type="ECO:0000313" key="2">
    <source>
        <dbReference type="EMBL" id="CAA9546498.1"/>
    </source>
</evidence>
<feature type="compositionally biased region" description="Basic residues" evidence="1">
    <location>
        <begin position="13"/>
        <end position="26"/>
    </location>
</feature>
<protein>
    <submittedName>
        <fullName evidence="2">Uncharacterized protein</fullName>
    </submittedName>
</protein>
<accession>A0A6J4UC77</accession>
<name>A0A6J4UC77_9BACT</name>